<comment type="similarity">
    <text evidence="1">Belongs to the ROK (NagC/XylR) family.</text>
</comment>
<proteinExistence type="inferred from homology"/>
<dbReference type="EMBL" id="AUBJ02000001">
    <property type="protein sequence ID" value="MCP2331824.1"/>
    <property type="molecule type" value="Genomic_DNA"/>
</dbReference>
<dbReference type="PROSITE" id="PS01125">
    <property type="entry name" value="ROK"/>
    <property type="match status" value="1"/>
</dbReference>
<comment type="caution">
    <text evidence="3">The sequence shown here is derived from an EMBL/GenBank/DDBJ whole genome shotgun (WGS) entry which is preliminary data.</text>
</comment>
<dbReference type="Pfam" id="PF00480">
    <property type="entry name" value="ROK"/>
    <property type="match status" value="1"/>
</dbReference>
<organism evidence="3 4">
    <name type="scientific">Actinoalloteichus caeruleus DSM 43889</name>
    <dbReference type="NCBI Taxonomy" id="1120930"/>
    <lineage>
        <taxon>Bacteria</taxon>
        <taxon>Bacillati</taxon>
        <taxon>Actinomycetota</taxon>
        <taxon>Actinomycetes</taxon>
        <taxon>Pseudonocardiales</taxon>
        <taxon>Pseudonocardiaceae</taxon>
        <taxon>Actinoalloteichus</taxon>
        <taxon>Actinoalloteichus cyanogriseus</taxon>
    </lineage>
</organism>
<gene>
    <name evidence="3" type="ORF">G443_002094</name>
</gene>
<evidence type="ECO:0000313" key="3">
    <source>
        <dbReference type="EMBL" id="MCP2331824.1"/>
    </source>
</evidence>
<dbReference type="InterPro" id="IPR043129">
    <property type="entry name" value="ATPase_NBD"/>
</dbReference>
<feature type="region of interest" description="Disordered" evidence="2">
    <location>
        <begin position="322"/>
        <end position="345"/>
    </location>
</feature>
<reference evidence="3 4" key="1">
    <citation type="submission" date="2013-07" db="EMBL/GenBank/DDBJ databases">
        <authorList>
            <consortium name="DOE Joint Genome Institute"/>
            <person name="Reeve W."/>
            <person name="Huntemann M."/>
            <person name="Han J."/>
            <person name="Chen A."/>
            <person name="Kyrpides N."/>
            <person name="Mavromatis K."/>
            <person name="Markowitz V."/>
            <person name="Palaniappan K."/>
            <person name="Ivanova N."/>
            <person name="Schaumberg A."/>
            <person name="Pati A."/>
            <person name="Liolios K."/>
            <person name="Nordberg H.P."/>
            <person name="Cantor M.N."/>
            <person name="Hua S.X."/>
            <person name="Woyke T."/>
        </authorList>
    </citation>
    <scope>NUCLEOTIDE SEQUENCE [LARGE SCALE GENOMIC DNA]</scope>
    <source>
        <strain evidence="3 4">DSM 43889</strain>
    </source>
</reference>
<sequence>MGDTLLVADGDRHGGGEVALALDVGGTKIAGGLVTGDGAVLATDREDTPGARADADDVFQAVERLVRRLLALPDADRVEVVGIGSAAPVHLAEGAVSPVNIPAWRRFPLVDRVRSLLGGRRPVLLCGDGPAYAAAEHWLGAARGFDDAICLVVSTGVGGGLVSGGRLLPGPSGNAGHLGHVVVDVDGDPCACGSVGCVESIASGPSMVRWARDQGWSGPGTATAQDLAGAARSGEPIPVAAFDRAARALAAGIVSAAALTEVRVAVVGGGVAQAGPLLFAPLREHLAGYARLPFLRGLLVRAGEVSRDGGLLGAARVAFAARGDADPRRRSGSGEIRSREPRRGG</sequence>
<reference evidence="3 4" key="2">
    <citation type="submission" date="2022-06" db="EMBL/GenBank/DDBJ databases">
        <title>Genomic Encyclopedia of Type Strains, Phase I: the one thousand microbial genomes (KMG-I) project.</title>
        <authorList>
            <person name="Kyrpides N."/>
        </authorList>
    </citation>
    <scope>NUCLEOTIDE SEQUENCE [LARGE SCALE GENOMIC DNA]</scope>
    <source>
        <strain evidence="3 4">DSM 43889</strain>
    </source>
</reference>
<dbReference type="SUPFAM" id="SSF53067">
    <property type="entry name" value="Actin-like ATPase domain"/>
    <property type="match status" value="1"/>
</dbReference>
<dbReference type="InterPro" id="IPR049874">
    <property type="entry name" value="ROK_cs"/>
</dbReference>
<feature type="compositionally biased region" description="Basic and acidic residues" evidence="2">
    <location>
        <begin position="336"/>
        <end position="345"/>
    </location>
</feature>
<keyword evidence="4" id="KW-1185">Reference proteome</keyword>
<evidence type="ECO:0000256" key="2">
    <source>
        <dbReference type="SAM" id="MobiDB-lite"/>
    </source>
</evidence>
<accession>A0ABT1JH49</accession>
<dbReference type="InterPro" id="IPR000600">
    <property type="entry name" value="ROK"/>
</dbReference>
<evidence type="ECO:0000256" key="1">
    <source>
        <dbReference type="ARBA" id="ARBA00006479"/>
    </source>
</evidence>
<name>A0ABT1JH49_ACTCY</name>
<protein>
    <submittedName>
        <fullName evidence="3">Glucokinase</fullName>
    </submittedName>
</protein>
<dbReference type="PANTHER" id="PTHR18964:SF169">
    <property type="entry name" value="N-ACETYLMANNOSAMINE KINASE"/>
    <property type="match status" value="1"/>
</dbReference>
<dbReference type="PANTHER" id="PTHR18964">
    <property type="entry name" value="ROK (REPRESSOR, ORF, KINASE) FAMILY"/>
    <property type="match status" value="1"/>
</dbReference>
<dbReference type="Gene3D" id="3.30.420.40">
    <property type="match status" value="2"/>
</dbReference>
<dbReference type="RefSeq" id="WP_081715343.1">
    <property type="nucleotide sequence ID" value="NZ_AUBJ02000001.1"/>
</dbReference>
<dbReference type="Proteomes" id="UP000791080">
    <property type="component" value="Unassembled WGS sequence"/>
</dbReference>
<evidence type="ECO:0000313" key="4">
    <source>
        <dbReference type="Proteomes" id="UP000791080"/>
    </source>
</evidence>